<reference evidence="8" key="1">
    <citation type="journal article" date="2014" name="Front. Microbiol.">
        <title>High frequency of phylogenetically diverse reductive dehalogenase-homologous genes in deep subseafloor sedimentary metagenomes.</title>
        <authorList>
            <person name="Kawai M."/>
            <person name="Futagami T."/>
            <person name="Toyoda A."/>
            <person name="Takaki Y."/>
            <person name="Nishi S."/>
            <person name="Hori S."/>
            <person name="Arai W."/>
            <person name="Tsubouchi T."/>
            <person name="Morono Y."/>
            <person name="Uchiyama I."/>
            <person name="Ito T."/>
            <person name="Fujiyama A."/>
            <person name="Inagaki F."/>
            <person name="Takami H."/>
        </authorList>
    </citation>
    <scope>NUCLEOTIDE SEQUENCE</scope>
    <source>
        <strain evidence="8">Expedition CK06-06</strain>
    </source>
</reference>
<proteinExistence type="predicted"/>
<comment type="caution">
    <text evidence="8">The sequence shown here is derived from an EMBL/GenBank/DDBJ whole genome shotgun (WGS) entry which is preliminary data.</text>
</comment>
<evidence type="ECO:0000256" key="6">
    <source>
        <dbReference type="ARBA" id="ARBA00022840"/>
    </source>
</evidence>
<keyword evidence="6" id="KW-0067">ATP-binding</keyword>
<dbReference type="PANTHER" id="PTHR47552:SF1">
    <property type="entry name" value="PHOSPHORIBOSYLFORMYLGLYCINAMIDINE SYNTHASE SUBUNIT PURQ"/>
    <property type="match status" value="1"/>
</dbReference>
<evidence type="ECO:0000313" key="8">
    <source>
        <dbReference type="EMBL" id="GAH62660.1"/>
    </source>
</evidence>
<dbReference type="InterPro" id="IPR010075">
    <property type="entry name" value="PRibForGlyAmidine_synth_PurQ"/>
</dbReference>
<evidence type="ECO:0000256" key="3">
    <source>
        <dbReference type="ARBA" id="ARBA00022741"/>
    </source>
</evidence>
<evidence type="ECO:0000256" key="7">
    <source>
        <dbReference type="ARBA" id="ARBA00022962"/>
    </source>
</evidence>
<keyword evidence="7" id="KW-0315">Glutamine amidotransferase</keyword>
<dbReference type="GO" id="GO:0005524">
    <property type="term" value="F:ATP binding"/>
    <property type="evidence" value="ECO:0007669"/>
    <property type="project" value="UniProtKB-KW"/>
</dbReference>
<accession>X1I018</accession>
<dbReference type="GO" id="GO:0004642">
    <property type="term" value="F:phosphoribosylformylglycinamidine synthase activity"/>
    <property type="evidence" value="ECO:0007669"/>
    <property type="project" value="InterPro"/>
</dbReference>
<keyword evidence="5" id="KW-0378">Hydrolase</keyword>
<evidence type="ECO:0000256" key="4">
    <source>
        <dbReference type="ARBA" id="ARBA00022755"/>
    </source>
</evidence>
<dbReference type="Gene3D" id="3.40.50.880">
    <property type="match status" value="1"/>
</dbReference>
<evidence type="ECO:0000256" key="1">
    <source>
        <dbReference type="ARBA" id="ARBA00022490"/>
    </source>
</evidence>
<keyword evidence="1" id="KW-0963">Cytoplasm</keyword>
<keyword evidence="2" id="KW-0436">Ligase</keyword>
<gene>
    <name evidence="8" type="ORF">S03H2_48134</name>
</gene>
<evidence type="ECO:0000256" key="5">
    <source>
        <dbReference type="ARBA" id="ARBA00022801"/>
    </source>
</evidence>
<protein>
    <submittedName>
        <fullName evidence="8">Uncharacterized protein</fullName>
    </submittedName>
</protein>
<dbReference type="Pfam" id="PF13507">
    <property type="entry name" value="GATase_5"/>
    <property type="match status" value="1"/>
</dbReference>
<name>X1I018_9ZZZZ</name>
<dbReference type="PANTHER" id="PTHR47552">
    <property type="entry name" value="PHOSPHORIBOSYLFORMYLGLYCINAMIDINE SYNTHASE SUBUNIT PURQ"/>
    <property type="match status" value="1"/>
</dbReference>
<dbReference type="PROSITE" id="PS51273">
    <property type="entry name" value="GATASE_TYPE_1"/>
    <property type="match status" value="1"/>
</dbReference>
<keyword evidence="4" id="KW-0658">Purine biosynthesis</keyword>
<dbReference type="InterPro" id="IPR029062">
    <property type="entry name" value="Class_I_gatase-like"/>
</dbReference>
<dbReference type="GO" id="GO:0006189">
    <property type="term" value="P:'de novo' IMP biosynthetic process"/>
    <property type="evidence" value="ECO:0007669"/>
    <property type="project" value="InterPro"/>
</dbReference>
<dbReference type="GO" id="GO:0016787">
    <property type="term" value="F:hydrolase activity"/>
    <property type="evidence" value="ECO:0007669"/>
    <property type="project" value="UniProtKB-KW"/>
</dbReference>
<dbReference type="SMART" id="SM01211">
    <property type="entry name" value="GATase_5"/>
    <property type="match status" value="1"/>
</dbReference>
<organism evidence="8">
    <name type="scientific">marine sediment metagenome</name>
    <dbReference type="NCBI Taxonomy" id="412755"/>
    <lineage>
        <taxon>unclassified sequences</taxon>
        <taxon>metagenomes</taxon>
        <taxon>ecological metagenomes</taxon>
    </lineage>
</organism>
<evidence type="ECO:0000256" key="2">
    <source>
        <dbReference type="ARBA" id="ARBA00022598"/>
    </source>
</evidence>
<dbReference type="NCBIfam" id="TIGR01737">
    <property type="entry name" value="FGAM_synth_I"/>
    <property type="match status" value="1"/>
</dbReference>
<dbReference type="EMBL" id="BARU01030323">
    <property type="protein sequence ID" value="GAH62660.1"/>
    <property type="molecule type" value="Genomic_DNA"/>
</dbReference>
<feature type="non-terminal residue" evidence="8">
    <location>
        <position position="1"/>
    </location>
</feature>
<dbReference type="AlphaFoldDB" id="X1I018"/>
<dbReference type="SUPFAM" id="SSF52317">
    <property type="entry name" value="Class I glutamine amidotransferase-like"/>
    <property type="match status" value="1"/>
</dbReference>
<dbReference type="PIRSF" id="PIRSF001586">
    <property type="entry name" value="FGAM_synth_I"/>
    <property type="match status" value="1"/>
</dbReference>
<keyword evidence="3" id="KW-0547">Nucleotide-binding</keyword>
<sequence length="237" mass="25566">YDGYIIGGGFSYQDRVRSGVIAAKEPIVRTVFDEVTKHGKPLVGICNGAQVMVESGLVPGLKVGRVQMALAPNAPDPSGRIAQFCCRWVYLKQACEPSRCVFTGHYQPGEVIPIPIAHAEGRFTTKDPEVIEALRENDQIVFQYCDADGNIDESREVCPNGAMANMAGICNPEGNAMAIMPHPERASFLRQIPYETAGKWGENKLAAHGDVAAQNAPGPGLAVFISMLEALKTRVPV</sequence>